<evidence type="ECO:0000259" key="6">
    <source>
        <dbReference type="PROSITE" id="PS50835"/>
    </source>
</evidence>
<feature type="compositionally biased region" description="Gly residues" evidence="5">
    <location>
        <begin position="658"/>
        <end position="669"/>
    </location>
</feature>
<dbReference type="SUPFAM" id="SSF49265">
    <property type="entry name" value="Fibronectin type III"/>
    <property type="match status" value="3"/>
</dbReference>
<protein>
    <recommendedName>
        <fullName evidence="10">Immunoglobulin-like and fibronectin type III domain-containing protein 1</fullName>
    </recommendedName>
</protein>
<dbReference type="InterPro" id="IPR040849">
    <property type="entry name" value="MyBP-C_THB"/>
</dbReference>
<evidence type="ECO:0000259" key="7">
    <source>
        <dbReference type="PROSITE" id="PS50853"/>
    </source>
</evidence>
<feature type="compositionally biased region" description="Gly residues" evidence="5">
    <location>
        <begin position="561"/>
        <end position="571"/>
    </location>
</feature>
<keyword evidence="4" id="KW-0393">Immunoglobulin domain</keyword>
<feature type="region of interest" description="Disordered" evidence="5">
    <location>
        <begin position="725"/>
        <end position="779"/>
    </location>
</feature>
<evidence type="ECO:0000256" key="1">
    <source>
        <dbReference type="ARBA" id="ARBA00006692"/>
    </source>
</evidence>
<feature type="compositionally biased region" description="Gly residues" evidence="5">
    <location>
        <begin position="760"/>
        <end position="774"/>
    </location>
</feature>
<feature type="region of interest" description="Disordered" evidence="5">
    <location>
        <begin position="1225"/>
        <end position="1355"/>
    </location>
</feature>
<dbReference type="InterPro" id="IPR013098">
    <property type="entry name" value="Ig_I-set"/>
</dbReference>
<dbReference type="PANTHER" id="PTHR13817:SF181">
    <property type="entry name" value="IMMUNOGLOBULIN-LIKE AND FIBRONECTIN TYPE III DOMAIN-CONTAINING PROTEIN 1"/>
    <property type="match status" value="1"/>
</dbReference>
<dbReference type="FunFam" id="2.60.40.10:FF:000031">
    <property type="entry name" value="Myosin-binding protein C, slow type"/>
    <property type="match status" value="2"/>
</dbReference>
<feature type="region of interest" description="Disordered" evidence="5">
    <location>
        <begin position="496"/>
        <end position="575"/>
    </location>
</feature>
<dbReference type="SMART" id="SM00408">
    <property type="entry name" value="IGc2"/>
    <property type="match status" value="3"/>
</dbReference>
<dbReference type="InterPro" id="IPR036116">
    <property type="entry name" value="FN3_sf"/>
</dbReference>
<dbReference type="CDD" id="cd00063">
    <property type="entry name" value="FN3"/>
    <property type="match status" value="4"/>
</dbReference>
<dbReference type="SUPFAM" id="SSF48726">
    <property type="entry name" value="Immunoglobulin"/>
    <property type="match status" value="7"/>
</dbReference>
<feature type="domain" description="Fibronectin type-III" evidence="7">
    <location>
        <begin position="1654"/>
        <end position="1749"/>
    </location>
</feature>
<dbReference type="PROSITE" id="PS50835">
    <property type="entry name" value="IG_LIKE"/>
    <property type="match status" value="4"/>
</dbReference>
<accession>A0A8K1G7M2</accession>
<dbReference type="InterPro" id="IPR003598">
    <property type="entry name" value="Ig_sub2"/>
</dbReference>
<dbReference type="SMART" id="SM00409">
    <property type="entry name" value="IG"/>
    <property type="match status" value="7"/>
</dbReference>
<feature type="compositionally biased region" description="Basic and acidic residues" evidence="5">
    <location>
        <begin position="496"/>
        <end position="507"/>
    </location>
</feature>
<proteinExistence type="inferred from homology"/>
<dbReference type="PROSITE" id="PS50853">
    <property type="entry name" value="FN3"/>
    <property type="match status" value="4"/>
</dbReference>
<comment type="caution">
    <text evidence="8">The sequence shown here is derived from an EMBL/GenBank/DDBJ whole genome shotgun (WGS) entry which is preliminary data.</text>
</comment>
<feature type="domain" description="Fibronectin type-III" evidence="7">
    <location>
        <begin position="1554"/>
        <end position="1649"/>
    </location>
</feature>
<dbReference type="InterPro" id="IPR007110">
    <property type="entry name" value="Ig-like_dom"/>
</dbReference>
<dbReference type="InterPro" id="IPR050964">
    <property type="entry name" value="Striated_Muscle_Regulatory"/>
</dbReference>
<feature type="domain" description="Fibronectin type-III" evidence="7">
    <location>
        <begin position="1950"/>
        <end position="2044"/>
    </location>
</feature>
<feature type="region of interest" description="Disordered" evidence="5">
    <location>
        <begin position="1733"/>
        <end position="1768"/>
    </location>
</feature>
<feature type="domain" description="Fibronectin type-III" evidence="7">
    <location>
        <begin position="1755"/>
        <end position="1850"/>
    </location>
</feature>
<dbReference type="Pfam" id="PF00041">
    <property type="entry name" value="fn3"/>
    <property type="match status" value="4"/>
</dbReference>
<reference evidence="8" key="1">
    <citation type="submission" date="2019-04" db="EMBL/GenBank/DDBJ databases">
        <title>Genome assembly of Zosterops borbonicus 15179.</title>
        <authorList>
            <person name="Leroy T."/>
            <person name="Anselmetti Y."/>
            <person name="Tilak M.-K."/>
            <person name="Nabholz B."/>
        </authorList>
    </citation>
    <scope>NUCLEOTIDE SEQUENCE</scope>
    <source>
        <strain evidence="8">HGM_15179</strain>
        <tissue evidence="8">Muscle</tissue>
    </source>
</reference>
<dbReference type="SMART" id="SM00060">
    <property type="entry name" value="FN3"/>
    <property type="match status" value="4"/>
</dbReference>
<name>A0A8K1G7M2_9PASS</name>
<evidence type="ECO:0000313" key="9">
    <source>
        <dbReference type="Proteomes" id="UP000796761"/>
    </source>
</evidence>
<feature type="domain" description="Ig-like" evidence="6">
    <location>
        <begin position="1363"/>
        <end position="1434"/>
    </location>
</feature>
<dbReference type="PANTHER" id="PTHR13817">
    <property type="entry name" value="TITIN"/>
    <property type="match status" value="1"/>
</dbReference>
<feature type="domain" description="Ig-like" evidence="6">
    <location>
        <begin position="97"/>
        <end position="187"/>
    </location>
</feature>
<keyword evidence="2" id="KW-0677">Repeat</keyword>
<dbReference type="OrthoDB" id="504170at2759"/>
<dbReference type="PRINTS" id="PR00014">
    <property type="entry name" value="FNTYPEIII"/>
</dbReference>
<dbReference type="Gene3D" id="2.60.40.10">
    <property type="entry name" value="Immunoglobulins"/>
    <property type="match status" value="11"/>
</dbReference>
<evidence type="ECO:0000256" key="5">
    <source>
        <dbReference type="SAM" id="MobiDB-lite"/>
    </source>
</evidence>
<feature type="domain" description="Ig-like" evidence="6">
    <location>
        <begin position="2064"/>
        <end position="2152"/>
    </location>
</feature>
<evidence type="ECO:0000313" key="8">
    <source>
        <dbReference type="EMBL" id="TRZ12939.1"/>
    </source>
</evidence>
<evidence type="ECO:0008006" key="10">
    <source>
        <dbReference type="Google" id="ProtNLM"/>
    </source>
</evidence>
<feature type="compositionally biased region" description="Gly residues" evidence="5">
    <location>
        <begin position="1250"/>
        <end position="1259"/>
    </location>
</feature>
<dbReference type="InterPro" id="IPR003599">
    <property type="entry name" value="Ig_sub"/>
</dbReference>
<dbReference type="FunFam" id="2.60.40.10:FF:001232">
    <property type="entry name" value="Immunoglobulin-like and fibronectin type III domain-containing 1"/>
    <property type="match status" value="1"/>
</dbReference>
<dbReference type="InterPro" id="IPR036179">
    <property type="entry name" value="Ig-like_dom_sf"/>
</dbReference>
<dbReference type="InterPro" id="IPR013783">
    <property type="entry name" value="Ig-like_fold"/>
</dbReference>
<evidence type="ECO:0000256" key="3">
    <source>
        <dbReference type="ARBA" id="ARBA00023157"/>
    </source>
</evidence>
<dbReference type="GO" id="GO:0045214">
    <property type="term" value="P:sarcomere organization"/>
    <property type="evidence" value="ECO:0007669"/>
    <property type="project" value="TreeGrafter"/>
</dbReference>
<feature type="compositionally biased region" description="Gly residues" evidence="5">
    <location>
        <begin position="1300"/>
        <end position="1309"/>
    </location>
</feature>
<dbReference type="Pfam" id="PF18362">
    <property type="entry name" value="THB"/>
    <property type="match status" value="1"/>
</dbReference>
<dbReference type="FunFam" id="2.60.40.10:FF:000617">
    <property type="entry name" value="Immunoglobulin-like and fibronectin type III domain-containing 1"/>
    <property type="match status" value="1"/>
</dbReference>
<dbReference type="EMBL" id="SWJQ01000554">
    <property type="protein sequence ID" value="TRZ12939.1"/>
    <property type="molecule type" value="Genomic_DNA"/>
</dbReference>
<dbReference type="Pfam" id="PF07679">
    <property type="entry name" value="I-set"/>
    <property type="match status" value="6"/>
</dbReference>
<gene>
    <name evidence="8" type="ORF">HGM15179_014160</name>
</gene>
<keyword evidence="9" id="KW-1185">Reference proteome</keyword>
<dbReference type="FunFam" id="2.60.40.10:FF:001097">
    <property type="entry name" value="Immunoglobulin-like and fibronectin type III domain-containing protein 1"/>
    <property type="match status" value="1"/>
</dbReference>
<evidence type="ECO:0000256" key="2">
    <source>
        <dbReference type="ARBA" id="ARBA00022737"/>
    </source>
</evidence>
<evidence type="ECO:0000256" key="4">
    <source>
        <dbReference type="ARBA" id="ARBA00023319"/>
    </source>
</evidence>
<feature type="domain" description="Ig-like" evidence="6">
    <location>
        <begin position="1853"/>
        <end position="1939"/>
    </location>
</feature>
<sequence length="2158" mass="221866">MPGKREHMERGTTEIPVALDGSGPSGITLLLLQLSRAEFRFQQRQIELEAEQTHGHPCNKGVKIIKVSRVKIFKKSSIPGVVVTQFVQDVPEGCSTPDFEKKPLTLTLQEGKTAIFRAVVKGVPAPEVKWSRSLKGMDDPAKYEMSFNSATNEFILQIKSLVPGDSDLYRCCAVNAYGEASCSAGLRILQGRTGKKQDILLSMKMSEFLFPPMVLRTVAPKPKPLDKEDVWQLLLHADRRDYEKICMKYGIVDFRGMLRKLQEMRKDTESEQDKLIHSLKNFEHIKVNKEGNATFSLEMELKNSNSNVYLLKDGERLRYGTGDEYRKHCLRRVGRRYYFTVNDVQPEDAGVYQVRVEDVPVFSTELDAQAIPARFRQPLCDLRCAEAGDAEFQCVLCTPCHEPLWLHKSHPLQASDKHQISVSPDGLTHKLIIRNAGPSDSGLYTLDVGQGSTSAWLLVEYAKGKRRQDEEEKFERETSEWLKETMADNERVRKLRRQEKAAAEDRPSFSTSSGGEKSGWHRTGQGSSPGRGQGQPIDSDDGSQIFLGKEGLRKTHMNGELGSGQFPGAGLDGDPAASDGSIFGLKGLGGRSGLRPVHGTDSVSGKAGPGDAGGAGGWSSVDGRDRGVLGAADMEVDDGEGLGSQRGKDGNLGDARAGFGGAGRLGGGSSVPDGLQSGDSAGVGDLFSRTGPGTGAGGNAAGAGMAGGLRSHYGKDGYPTVGDMNGAGINREGQTGTPYGLTPHASGHSGQAGRSASLYGPGGDGAIPGTGGSSTGEMEALYGPGGHALGAHAGGAGGAGAGGFGSPYGKDGLSGVGGAGGAGGLRGPYGKDGGVGAPYGKDGLPAGAGVGGAGGLGGALYGPDGQPLGGGVGASAGAGGIGVPYGKDGLPVGAGVGGAGAGAGGAGAGGVGAGAGAGVGGAGGVGGPYGKDGLPAGAGAGVGGAGAVGGPYGKDGLPAGAGVDGAGGHGAPYGKDAGAGAGGVGGPYGKDGLPAGAGAGVVGAGGTGGPYGKDGLPAGAGVGGAGGSGEAGSLYGKDGLPAGAGAGVGAAGGVPSYGKDGLAAGAGAGVGGAGGVGGPYGKDGLPAGAGAGVGGAGGVGGPYGKDGLPAGAGAGVGGAGGVGGPYGKDGLPAGAVAAAAHFPPGAEAAMGSGHGMDGTLGRALGYAGGAGGEGFSGDSALWGAGSPYGKDRESAGAGGVGRLGGDEWDSVYGKGGVGGAGGEYGLDAHLGRSPRGETGKGTASDVRGPGNKGAAGDGGSLASPGGARGEGRDFGQLGSLYGSDSAFGGAGSKAHHRPVGGSGSGGFGQGPPSYGQMSGPSAGPPSANQKNQEPELNLKANDSPNNTESKQKRRSVLDDIKVPRCYLNKQLATVRVLKGDPAELSCTVSKDNVTGTWFKDGLKLTSMDGVVFEKKGLVHKLIIHKAEDIHAGKYRFEGGDVKTEASIFVEDPPRVDKVLLKNLTSVPTVAKAGEGVKLRIPFEGRWPIRAAWLKDRMELGDDSRIRVDKTDTCTTLSISPCDRRDGGDYKVRLKNDSGVLEIDLKLVVIDKPQPPAGPIKVVESSANNITIQWKPPKDDGGKPVQRYLVERQQGGRNDWETLGETPRSCTSFTTSRVEEEMSYYFRVRAVNAEGVSDALESGEVKAAGKASPGAPDPPQILSASRDSITISWKAPGKSGASQITGYIVQKRKKGTVTWLPVTKVPVKDKKLKVTGLKKGVQYEFRVAAVNAAGAGQPSEPSEPALAQDPTKSPGQVQDLKVSSSDSTSVTLTWNKPQVQNGNDVKGYEVEMKPYNSPSWTKCFTLPADSSSCRVQGLQPGEKLLLRVRALGDSGPGEASELQACAGAAPVVSPRLLIDDTVKSLLVIKAGDPIRMKIPFEGSPEPVVTWLKDGLPLPSRAVLSTEEGLTQLLLRAAEFSDSGTYTLELGDGQGKRETFSFQVQITDIPQPPGAIRLEENVPNTVTVAWEPSVSEQWEKNLYYTVLKRESQKGLWHVLGDLIYNNKFTFTRGVPGRDYYFRVVAKNDLGASDPSETVQPWRIWKKKAEFRVKTQKYRGVNQNQPPRFLVPLKSHVVVTGSECRMSCAVGGHPSPKITWYKDSRDLSGDPNYFCTNDFGVCSLVVLGVSRQDEGEYMVEASNDLGRAYSKAFLAIKDSSL</sequence>
<dbReference type="InterPro" id="IPR003961">
    <property type="entry name" value="FN3_dom"/>
</dbReference>
<organism evidence="8 9">
    <name type="scientific">Zosterops borbonicus</name>
    <dbReference type="NCBI Taxonomy" id="364589"/>
    <lineage>
        <taxon>Eukaryota</taxon>
        <taxon>Metazoa</taxon>
        <taxon>Chordata</taxon>
        <taxon>Craniata</taxon>
        <taxon>Vertebrata</taxon>
        <taxon>Euteleostomi</taxon>
        <taxon>Archelosauria</taxon>
        <taxon>Archosauria</taxon>
        <taxon>Dinosauria</taxon>
        <taxon>Saurischia</taxon>
        <taxon>Theropoda</taxon>
        <taxon>Coelurosauria</taxon>
        <taxon>Aves</taxon>
        <taxon>Neognathae</taxon>
        <taxon>Neoaves</taxon>
        <taxon>Telluraves</taxon>
        <taxon>Australaves</taxon>
        <taxon>Passeriformes</taxon>
        <taxon>Sylvioidea</taxon>
        <taxon>Zosteropidae</taxon>
        <taxon>Zosterops</taxon>
    </lineage>
</organism>
<dbReference type="FunFam" id="2.60.40.10:FF:000080">
    <property type="entry name" value="Myosin light chain kinase, smooth muscle"/>
    <property type="match status" value="1"/>
</dbReference>
<dbReference type="GO" id="GO:0031430">
    <property type="term" value="C:M band"/>
    <property type="evidence" value="ECO:0007669"/>
    <property type="project" value="TreeGrafter"/>
</dbReference>
<dbReference type="Proteomes" id="UP000796761">
    <property type="component" value="Unassembled WGS sequence"/>
</dbReference>
<feature type="compositionally biased region" description="Low complexity" evidence="5">
    <location>
        <begin position="1758"/>
        <end position="1768"/>
    </location>
</feature>
<feature type="region of interest" description="Disordered" evidence="5">
    <location>
        <begin position="589"/>
        <end position="690"/>
    </location>
</feature>
<comment type="similarity">
    <text evidence="1">Belongs to the protein kinase superfamily. CAMK Ser/Thr protein kinase family.</text>
</comment>
<keyword evidence="3" id="KW-1015">Disulfide bond</keyword>
<dbReference type="FunFam" id="2.60.40.10:FF:000032">
    <property type="entry name" value="palladin isoform X1"/>
    <property type="match status" value="1"/>
</dbReference>
<feature type="compositionally biased region" description="Gly residues" evidence="5">
    <location>
        <begin position="607"/>
        <end position="617"/>
    </location>
</feature>